<dbReference type="Proteomes" id="UP000612055">
    <property type="component" value="Unassembled WGS sequence"/>
</dbReference>
<evidence type="ECO:0008006" key="4">
    <source>
        <dbReference type="Google" id="ProtNLM"/>
    </source>
</evidence>
<dbReference type="AlphaFoldDB" id="A0A835XUW8"/>
<comment type="caution">
    <text evidence="2">The sequence shown here is derived from an EMBL/GenBank/DDBJ whole genome shotgun (WGS) entry which is preliminary data.</text>
</comment>
<feature type="compositionally biased region" description="Pro residues" evidence="1">
    <location>
        <begin position="525"/>
        <end position="539"/>
    </location>
</feature>
<feature type="compositionally biased region" description="Low complexity" evidence="1">
    <location>
        <begin position="13"/>
        <end position="24"/>
    </location>
</feature>
<feature type="compositionally biased region" description="Basic and acidic residues" evidence="1">
    <location>
        <begin position="147"/>
        <end position="156"/>
    </location>
</feature>
<feature type="compositionally biased region" description="Basic and acidic residues" evidence="1">
    <location>
        <begin position="484"/>
        <end position="493"/>
    </location>
</feature>
<evidence type="ECO:0000313" key="3">
    <source>
        <dbReference type="Proteomes" id="UP000612055"/>
    </source>
</evidence>
<feature type="compositionally biased region" description="Gly residues" evidence="1">
    <location>
        <begin position="575"/>
        <end position="593"/>
    </location>
</feature>
<feature type="compositionally biased region" description="Basic and acidic residues" evidence="1">
    <location>
        <begin position="226"/>
        <end position="243"/>
    </location>
</feature>
<dbReference type="OrthoDB" id="568493at2759"/>
<organism evidence="2 3">
    <name type="scientific">Edaphochlamys debaryana</name>
    <dbReference type="NCBI Taxonomy" id="47281"/>
    <lineage>
        <taxon>Eukaryota</taxon>
        <taxon>Viridiplantae</taxon>
        <taxon>Chlorophyta</taxon>
        <taxon>core chlorophytes</taxon>
        <taxon>Chlorophyceae</taxon>
        <taxon>CS clade</taxon>
        <taxon>Chlamydomonadales</taxon>
        <taxon>Chlamydomonadales incertae sedis</taxon>
        <taxon>Edaphochlamys</taxon>
    </lineage>
</organism>
<feature type="compositionally biased region" description="Basic and acidic residues" evidence="1">
    <location>
        <begin position="417"/>
        <end position="445"/>
    </location>
</feature>
<reference evidence="2" key="1">
    <citation type="journal article" date="2020" name="bioRxiv">
        <title>Comparative genomics of Chlamydomonas.</title>
        <authorList>
            <person name="Craig R.J."/>
            <person name="Hasan A.R."/>
            <person name="Ness R.W."/>
            <person name="Keightley P.D."/>
        </authorList>
    </citation>
    <scope>NUCLEOTIDE SEQUENCE</scope>
    <source>
        <strain evidence="2">CCAP 11/70</strain>
    </source>
</reference>
<feature type="compositionally biased region" description="Gly residues" evidence="1">
    <location>
        <begin position="100"/>
        <end position="109"/>
    </location>
</feature>
<evidence type="ECO:0000256" key="1">
    <source>
        <dbReference type="SAM" id="MobiDB-lite"/>
    </source>
</evidence>
<evidence type="ECO:0000313" key="2">
    <source>
        <dbReference type="EMBL" id="KAG2489458.1"/>
    </source>
</evidence>
<dbReference type="InterPro" id="IPR035445">
    <property type="entry name" value="GYF-like_dom_sf"/>
</dbReference>
<keyword evidence="3" id="KW-1185">Reference proteome</keyword>
<sequence length="791" mass="81893">MDPRGAATGGLEGTRLGLEGTRLGLGRHSRMALGGGHRLRTASDQGRGQGLGPTAAARPTPGKGLTLGPGLGPGSGPGWVFQRGPGQGPSPPRYREGTPGRTGGPGGWEAGRDFRPAPYPPPGSAEPHRGSSPEPDGRHRRPLQSDPYRDPADGRRGPSPQRRPHSYSDGPPPPYEERHVPYRPSNDGSYSGWDRNGPQPVPNGGQHRRCDGGAVPRGSPPHVHPPRRDHPLPQHGAHPDGLREYYCSPAGPVLYDRRDAMPVRRRSASPPPANAREYGRPPAWRDEPTPRGGGGGGGPPPGFYLGRHPAGPPGPSPRSNGGPSHFPRDSGPPPGYGGGGGGGPGPAASPRQHSPPPPGWPSRGGCDQHLPPPWLRGGGGGGPPPSGPGEGWGRRDSPPPPSRYAHSHPQSEPEPWPPHRPDRRHASPPHDGRYGGYDDRYDRRLPPPAANGGPHGRRPLSPPPNDAPPAKRRRHSPPRPHSAQYDDSRRQYDGPRYGYDDGAVGHGGDWRGPPLPYRPYTDRGGPPPHRLSPDRPAPSPRGHKPPYAHMHPHRPHSPGRRPHAPAPHGCRDGHGSIGADGCGGRRSGPGTDGAAGRRTEPEQSRSAATPTAAAAARHEHQDGGGGGGDGGVAGGGGGRGGTLGSSLQANAPDGTHAGGTNRSANGAAAAAAGADRGVSDGAAAAARSLAADASGPSADGADPEAAEVWWYQDPMGQTQGPCSIRQFRSWLVFLTQDEQYGEELAKFLACAVWQRGEPEVGRGGTLKQLLDRLAAAAAAADGVAMGGGGGG</sequence>
<feature type="compositionally biased region" description="Basic and acidic residues" evidence="1">
    <location>
        <begin position="126"/>
        <end position="137"/>
    </location>
</feature>
<accession>A0A835XUW8</accession>
<feature type="compositionally biased region" description="Gly residues" evidence="1">
    <location>
        <begin position="65"/>
        <end position="77"/>
    </location>
</feature>
<dbReference type="EMBL" id="JAEHOE010000073">
    <property type="protein sequence ID" value="KAG2489458.1"/>
    <property type="molecule type" value="Genomic_DNA"/>
</dbReference>
<proteinExistence type="predicted"/>
<feature type="compositionally biased region" description="Basic residues" evidence="1">
    <location>
        <begin position="541"/>
        <end position="563"/>
    </location>
</feature>
<gene>
    <name evidence="2" type="ORF">HYH03_012094</name>
</gene>
<protein>
    <recommendedName>
        <fullName evidence="4">GYF domain-containing protein</fullName>
    </recommendedName>
</protein>
<name>A0A835XUW8_9CHLO</name>
<feature type="region of interest" description="Disordered" evidence="1">
    <location>
        <begin position="1"/>
        <end position="663"/>
    </location>
</feature>
<feature type="compositionally biased region" description="Basic and acidic residues" evidence="1">
    <location>
        <begin position="277"/>
        <end position="289"/>
    </location>
</feature>
<feature type="compositionally biased region" description="Gly residues" evidence="1">
    <location>
        <begin position="336"/>
        <end position="345"/>
    </location>
</feature>
<feature type="compositionally biased region" description="Gly residues" evidence="1">
    <location>
        <begin position="623"/>
        <end position="643"/>
    </location>
</feature>
<dbReference type="SUPFAM" id="SSF55277">
    <property type="entry name" value="GYF domain"/>
    <property type="match status" value="1"/>
</dbReference>